<organism evidence="1 2">
    <name type="scientific">Magnetospirillum sulfuroxidans</name>
    <dbReference type="NCBI Taxonomy" id="611300"/>
    <lineage>
        <taxon>Bacteria</taxon>
        <taxon>Pseudomonadati</taxon>
        <taxon>Pseudomonadota</taxon>
        <taxon>Alphaproteobacteria</taxon>
        <taxon>Rhodospirillales</taxon>
        <taxon>Rhodospirillaceae</taxon>
        <taxon>Magnetospirillum</taxon>
    </lineage>
</organism>
<reference evidence="1 2" key="1">
    <citation type="submission" date="2021-04" db="EMBL/GenBank/DDBJ databases">
        <title>Magnetospirillum sulfuroxidans sp. nov., a facultative chemolithoautotrophic sulfur-oxidizing alphaproteobacterium isolated from freshwater sediment and proposals for Paramagetospirillum gen. nov., and Magnetospirillaceae fam. nov.</title>
        <authorList>
            <person name="Koziaeva V."/>
            <person name="Geelhoed J.S."/>
            <person name="Sorokin D.Y."/>
            <person name="Grouzdev D.S."/>
        </authorList>
    </citation>
    <scope>NUCLEOTIDE SEQUENCE [LARGE SCALE GENOMIC DNA]</scope>
    <source>
        <strain evidence="1 2">J10</strain>
    </source>
</reference>
<proteinExistence type="predicted"/>
<evidence type="ECO:0000313" key="1">
    <source>
        <dbReference type="EMBL" id="MBR9972897.1"/>
    </source>
</evidence>
<keyword evidence="2" id="KW-1185">Reference proteome</keyword>
<evidence type="ECO:0000313" key="2">
    <source>
        <dbReference type="Proteomes" id="UP000680714"/>
    </source>
</evidence>
<dbReference type="Proteomes" id="UP000680714">
    <property type="component" value="Unassembled WGS sequence"/>
</dbReference>
<sequence length="302" mass="32740">MNKLLKFLTPAKPADATAFRGVGIAWASGDIVPEFAGRRTFSAEVHMTAGPRKADDQGLGEDAGGFLLAGNQMGFWVADGTSESAVIGSQFSSRRLAQDLGREFADAFRRTRRQNPNFPELVVSGVISAVIDRWSNTLDDLMGTADGRDLLDQAFALDPDDLAMTGCTHHSHLDFSATFLCGRLSTEGALDYAISGDCKLLAHGRKAARISYPESRLFLRLRRMDSDSYRFITSDPRDLKVGGVADVTLVAAGSDGIGRLDAMMAAQLGHLPSNTIRDNLSRYRPSTHDDKTLVVIELEDDA</sequence>
<dbReference type="EMBL" id="JAGTUF010000015">
    <property type="protein sequence ID" value="MBR9972897.1"/>
    <property type="molecule type" value="Genomic_DNA"/>
</dbReference>
<protein>
    <recommendedName>
        <fullName evidence="3">Protein phosphatase 2C-like protein</fullName>
    </recommendedName>
</protein>
<name>A0ABS5IFF7_9PROT</name>
<accession>A0ABS5IFF7</accession>
<gene>
    <name evidence="1" type="ORF">KEC16_14330</name>
</gene>
<evidence type="ECO:0008006" key="3">
    <source>
        <dbReference type="Google" id="ProtNLM"/>
    </source>
</evidence>
<comment type="caution">
    <text evidence="1">The sequence shown here is derived from an EMBL/GenBank/DDBJ whole genome shotgun (WGS) entry which is preliminary data.</text>
</comment>
<dbReference type="RefSeq" id="WP_211550115.1">
    <property type="nucleotide sequence ID" value="NZ_JAGTUF010000015.1"/>
</dbReference>